<gene>
    <name evidence="10" type="primary">fluC</name>
    <name evidence="10" type="synonym">crcB</name>
    <name evidence="11" type="ORF">HD599_003407</name>
</gene>
<dbReference type="Proteomes" id="UP000536685">
    <property type="component" value="Unassembled WGS sequence"/>
</dbReference>
<keyword evidence="3 10" id="KW-0812">Transmembrane</keyword>
<reference evidence="11 12" key="1">
    <citation type="submission" date="2020-08" db="EMBL/GenBank/DDBJ databases">
        <title>Sequencing the genomes of 1000 actinobacteria strains.</title>
        <authorList>
            <person name="Klenk H.-P."/>
        </authorList>
    </citation>
    <scope>NUCLEOTIDE SEQUENCE [LARGE SCALE GENOMIC DNA]</scope>
    <source>
        <strain evidence="11 12">DSM 105784</strain>
    </source>
</reference>
<evidence type="ECO:0000256" key="8">
    <source>
        <dbReference type="ARBA" id="ARBA00035585"/>
    </source>
</evidence>
<keyword evidence="6 10" id="KW-0407">Ion channel</keyword>
<dbReference type="GO" id="GO:0062054">
    <property type="term" value="F:fluoride channel activity"/>
    <property type="evidence" value="ECO:0007669"/>
    <property type="project" value="UniProtKB-UniRule"/>
</dbReference>
<keyword evidence="10" id="KW-0915">Sodium</keyword>
<name>A0A841AS40_9MICO</name>
<keyword evidence="5 10" id="KW-0472">Membrane</keyword>
<comment type="similarity">
    <text evidence="7 10">Belongs to the fluoride channel Fluc/FEX (TC 1.A.43) family.</text>
</comment>
<feature type="transmembrane region" description="Helical" evidence="10">
    <location>
        <begin position="95"/>
        <end position="119"/>
    </location>
</feature>
<dbReference type="GO" id="GO:0140114">
    <property type="term" value="P:cellular detoxification of fluoride"/>
    <property type="evidence" value="ECO:0007669"/>
    <property type="project" value="UniProtKB-UniRule"/>
</dbReference>
<evidence type="ECO:0000256" key="9">
    <source>
        <dbReference type="ARBA" id="ARBA00049940"/>
    </source>
</evidence>
<dbReference type="EMBL" id="JACHMJ010000001">
    <property type="protein sequence ID" value="MBB5845084.1"/>
    <property type="molecule type" value="Genomic_DNA"/>
</dbReference>
<dbReference type="HAMAP" id="MF_00454">
    <property type="entry name" value="FluC"/>
    <property type="match status" value="1"/>
</dbReference>
<dbReference type="InterPro" id="IPR003691">
    <property type="entry name" value="FluC"/>
</dbReference>
<dbReference type="GO" id="GO:0005886">
    <property type="term" value="C:plasma membrane"/>
    <property type="evidence" value="ECO:0007669"/>
    <property type="project" value="UniProtKB-SubCell"/>
</dbReference>
<dbReference type="NCBIfam" id="TIGR00494">
    <property type="entry name" value="crcB"/>
    <property type="match status" value="1"/>
</dbReference>
<evidence type="ECO:0000256" key="10">
    <source>
        <dbReference type="HAMAP-Rule" id="MF_00454"/>
    </source>
</evidence>
<feature type="transmembrane region" description="Helical" evidence="10">
    <location>
        <begin position="65"/>
        <end position="83"/>
    </location>
</feature>
<evidence type="ECO:0000256" key="3">
    <source>
        <dbReference type="ARBA" id="ARBA00022692"/>
    </source>
</evidence>
<evidence type="ECO:0000256" key="2">
    <source>
        <dbReference type="ARBA" id="ARBA00022475"/>
    </source>
</evidence>
<evidence type="ECO:0000256" key="5">
    <source>
        <dbReference type="ARBA" id="ARBA00023136"/>
    </source>
</evidence>
<sequence length="120" mass="12172">MTPLLALAVVLTGAAAAVVRYLVSLAFAGRRLPWAVFTVNVVGSLIGGAVLGLSERAAVSDDLRLVLLTGLCGGLTTFSTFSVETVELVQAGRTRVAALSVAANVVCGIGVATLAYLVAR</sequence>
<comment type="subcellular location">
    <subcellularLocation>
        <location evidence="1 10">Cell membrane</location>
        <topology evidence="1 10">Multi-pass membrane protein</topology>
    </subcellularLocation>
</comment>
<accession>A0A841AS40</accession>
<comment type="caution">
    <text evidence="11">The sequence shown here is derived from an EMBL/GenBank/DDBJ whole genome shotgun (WGS) entry which is preliminary data.</text>
</comment>
<evidence type="ECO:0000313" key="12">
    <source>
        <dbReference type="Proteomes" id="UP000536685"/>
    </source>
</evidence>
<proteinExistence type="inferred from homology"/>
<dbReference type="PANTHER" id="PTHR28259:SF1">
    <property type="entry name" value="FLUORIDE EXPORT PROTEIN 1-RELATED"/>
    <property type="match status" value="1"/>
</dbReference>
<feature type="binding site" evidence="10">
    <location>
        <position position="76"/>
    </location>
    <ligand>
        <name>Na(+)</name>
        <dbReference type="ChEBI" id="CHEBI:29101"/>
        <note>structural</note>
    </ligand>
</feature>
<dbReference type="PANTHER" id="PTHR28259">
    <property type="entry name" value="FLUORIDE EXPORT PROTEIN 1-RELATED"/>
    <property type="match status" value="1"/>
</dbReference>
<evidence type="ECO:0000256" key="4">
    <source>
        <dbReference type="ARBA" id="ARBA00022989"/>
    </source>
</evidence>
<organism evidence="11 12">
    <name type="scientific">Conyzicola lurida</name>
    <dbReference type="NCBI Taxonomy" id="1172621"/>
    <lineage>
        <taxon>Bacteria</taxon>
        <taxon>Bacillati</taxon>
        <taxon>Actinomycetota</taxon>
        <taxon>Actinomycetes</taxon>
        <taxon>Micrococcales</taxon>
        <taxon>Microbacteriaceae</taxon>
        <taxon>Conyzicola</taxon>
    </lineage>
</organism>
<feature type="binding site" evidence="10">
    <location>
        <position position="73"/>
    </location>
    <ligand>
        <name>Na(+)</name>
        <dbReference type="ChEBI" id="CHEBI:29101"/>
        <note>structural</note>
    </ligand>
</feature>
<evidence type="ECO:0000256" key="1">
    <source>
        <dbReference type="ARBA" id="ARBA00004651"/>
    </source>
</evidence>
<comment type="activity regulation">
    <text evidence="10">Na(+) is not transported, but it plays an essential structural role and its presence is essential for fluoride channel function.</text>
</comment>
<dbReference type="AlphaFoldDB" id="A0A841AS40"/>
<keyword evidence="10" id="KW-0406">Ion transport</keyword>
<dbReference type="Pfam" id="PF02537">
    <property type="entry name" value="CRCB"/>
    <property type="match status" value="1"/>
</dbReference>
<evidence type="ECO:0000256" key="6">
    <source>
        <dbReference type="ARBA" id="ARBA00023303"/>
    </source>
</evidence>
<keyword evidence="12" id="KW-1185">Reference proteome</keyword>
<keyword evidence="2 10" id="KW-1003">Cell membrane</keyword>
<comment type="function">
    <text evidence="9 10">Fluoride-specific ion channel. Important for reducing fluoride concentration in the cell, thus reducing its toxicity.</text>
</comment>
<comment type="catalytic activity">
    <reaction evidence="8">
        <text>fluoride(in) = fluoride(out)</text>
        <dbReference type="Rhea" id="RHEA:76159"/>
        <dbReference type="ChEBI" id="CHEBI:17051"/>
    </reaction>
    <physiologicalReaction direction="left-to-right" evidence="8">
        <dbReference type="Rhea" id="RHEA:76160"/>
    </physiologicalReaction>
</comment>
<protein>
    <recommendedName>
        <fullName evidence="10">Fluoride-specific ion channel FluC</fullName>
    </recommendedName>
</protein>
<evidence type="ECO:0000313" key="11">
    <source>
        <dbReference type="EMBL" id="MBB5845084.1"/>
    </source>
</evidence>
<keyword evidence="10" id="KW-0813">Transport</keyword>
<feature type="transmembrane region" description="Helical" evidence="10">
    <location>
        <begin position="32"/>
        <end position="53"/>
    </location>
</feature>
<keyword evidence="10" id="KW-0479">Metal-binding</keyword>
<dbReference type="RefSeq" id="WP_184239885.1">
    <property type="nucleotide sequence ID" value="NZ_JACHMJ010000001.1"/>
</dbReference>
<keyword evidence="4 10" id="KW-1133">Transmembrane helix</keyword>
<dbReference type="GO" id="GO:0046872">
    <property type="term" value="F:metal ion binding"/>
    <property type="evidence" value="ECO:0007669"/>
    <property type="project" value="UniProtKB-KW"/>
</dbReference>
<evidence type="ECO:0000256" key="7">
    <source>
        <dbReference type="ARBA" id="ARBA00035120"/>
    </source>
</evidence>